<dbReference type="PROSITE" id="PS51257">
    <property type="entry name" value="PROKAR_LIPOPROTEIN"/>
    <property type="match status" value="1"/>
</dbReference>
<sequence length="193" mass="21854">MKKMIVVAGFALLLAGCCKKDNVPEATNPEMRYLNLNDSGVVFNRSASFDLDGNGSKDIYFTTMLVADPLNKQDKKQWWVTSSFYANLPVNDIEEIPVMQMGETIYPESFSGYTWYNASGVILAQKIFTDNQPPYWAGKWKDASRRFIAIQIINNSKVYNGWVEISFSNTEEKVIIHRAAICKEANNTIKAGW</sequence>
<dbReference type="AlphaFoldDB" id="A0A4S8HVP8"/>
<evidence type="ECO:0000313" key="2">
    <source>
        <dbReference type="Proteomes" id="UP000306918"/>
    </source>
</evidence>
<dbReference type="EMBL" id="STFF01000004">
    <property type="protein sequence ID" value="THU38124.1"/>
    <property type="molecule type" value="Genomic_DNA"/>
</dbReference>
<keyword evidence="2" id="KW-1185">Reference proteome</keyword>
<dbReference type="Proteomes" id="UP000306918">
    <property type="component" value="Unassembled WGS sequence"/>
</dbReference>
<accession>A0A4S8HVP8</accession>
<dbReference type="RefSeq" id="WP_136578080.1">
    <property type="nucleotide sequence ID" value="NZ_STFF01000004.1"/>
</dbReference>
<dbReference type="OrthoDB" id="668489at2"/>
<gene>
    <name evidence="1" type="ORF">FAM09_15685</name>
</gene>
<name>A0A4S8HVP8_9BACT</name>
<proteinExistence type="predicted"/>
<comment type="caution">
    <text evidence="1">The sequence shown here is derived from an EMBL/GenBank/DDBJ whole genome shotgun (WGS) entry which is preliminary data.</text>
</comment>
<organism evidence="1 2">
    <name type="scientific">Niastella caeni</name>
    <dbReference type="NCBI Taxonomy" id="2569763"/>
    <lineage>
        <taxon>Bacteria</taxon>
        <taxon>Pseudomonadati</taxon>
        <taxon>Bacteroidota</taxon>
        <taxon>Chitinophagia</taxon>
        <taxon>Chitinophagales</taxon>
        <taxon>Chitinophagaceae</taxon>
        <taxon>Niastella</taxon>
    </lineage>
</organism>
<evidence type="ECO:0000313" key="1">
    <source>
        <dbReference type="EMBL" id="THU38124.1"/>
    </source>
</evidence>
<protein>
    <submittedName>
        <fullName evidence="1">Uncharacterized protein</fullName>
    </submittedName>
</protein>
<reference evidence="1 2" key="1">
    <citation type="submission" date="2019-04" db="EMBL/GenBank/DDBJ databases">
        <title>Niastella caeni sp. nov., isolated from activated sludge.</title>
        <authorList>
            <person name="Sheng M."/>
        </authorList>
    </citation>
    <scope>NUCLEOTIDE SEQUENCE [LARGE SCALE GENOMIC DNA]</scope>
    <source>
        <strain evidence="1 2">HX-2-15</strain>
    </source>
</reference>